<dbReference type="AlphaFoldDB" id="A0AAD1HC75"/>
<evidence type="ECO:0008006" key="3">
    <source>
        <dbReference type="Google" id="ProtNLM"/>
    </source>
</evidence>
<name>A0AAD1HC75_9MYCO</name>
<keyword evidence="2" id="KW-1185">Reference proteome</keyword>
<evidence type="ECO:0000313" key="2">
    <source>
        <dbReference type="Proteomes" id="UP000466681"/>
    </source>
</evidence>
<reference evidence="1 2" key="1">
    <citation type="journal article" date="2019" name="Emerg. Microbes Infect.">
        <title>Comprehensive subspecies identification of 175 nontuberculous mycobacteria species based on 7547 genomic profiles.</title>
        <authorList>
            <person name="Matsumoto Y."/>
            <person name="Kinjo T."/>
            <person name="Motooka D."/>
            <person name="Nabeya D."/>
            <person name="Jung N."/>
            <person name="Uechi K."/>
            <person name="Horii T."/>
            <person name="Iida T."/>
            <person name="Fujita J."/>
            <person name="Nakamura S."/>
        </authorList>
    </citation>
    <scope>NUCLEOTIDE SEQUENCE [LARGE SCALE GENOMIC DNA]</scope>
    <source>
        <strain evidence="1 2">JCM 6375</strain>
    </source>
</reference>
<accession>A0AAD1HC75</accession>
<organism evidence="1 2">
    <name type="scientific">Mycolicibacterium moriokaense</name>
    <dbReference type="NCBI Taxonomy" id="39691"/>
    <lineage>
        <taxon>Bacteria</taxon>
        <taxon>Bacillati</taxon>
        <taxon>Actinomycetota</taxon>
        <taxon>Actinomycetes</taxon>
        <taxon>Mycobacteriales</taxon>
        <taxon>Mycobacteriaceae</taxon>
        <taxon>Mycolicibacterium</taxon>
    </lineage>
</organism>
<dbReference type="InterPro" id="IPR045851">
    <property type="entry name" value="AMP-bd_C_sf"/>
</dbReference>
<dbReference type="RefSeq" id="WP_083151164.1">
    <property type="nucleotide sequence ID" value="NZ_AP022560.1"/>
</dbReference>
<sequence length="60" mass="6931">MSSDASITADNIRAMLRERLSPYKVPRVIVFLESRDEVPMTPSTKVDKRRLAELIEARRD</sequence>
<dbReference type="KEGG" id="mmor:MMOR_36030"/>
<dbReference type="SUPFAM" id="SSF56801">
    <property type="entry name" value="Acetyl-CoA synthetase-like"/>
    <property type="match status" value="1"/>
</dbReference>
<dbReference type="Gene3D" id="3.30.300.30">
    <property type="match status" value="1"/>
</dbReference>
<dbReference type="EMBL" id="AP022560">
    <property type="protein sequence ID" value="BBX02667.1"/>
    <property type="molecule type" value="Genomic_DNA"/>
</dbReference>
<proteinExistence type="predicted"/>
<protein>
    <recommendedName>
        <fullName evidence="3">AMP-binding enzyme C-terminal domain-containing protein</fullName>
    </recommendedName>
</protein>
<dbReference type="Proteomes" id="UP000466681">
    <property type="component" value="Chromosome"/>
</dbReference>
<evidence type="ECO:0000313" key="1">
    <source>
        <dbReference type="EMBL" id="BBX02667.1"/>
    </source>
</evidence>
<gene>
    <name evidence="1" type="ORF">MMOR_36030</name>
</gene>